<feature type="coiled-coil region" evidence="1">
    <location>
        <begin position="69"/>
        <end position="96"/>
    </location>
</feature>
<evidence type="ECO:0000256" key="1">
    <source>
        <dbReference type="SAM" id="Coils"/>
    </source>
</evidence>
<organism evidence="2 3">
    <name type="scientific">Candidatus Yanofskybacteria bacterium GW2011_GWA2_44_9</name>
    <dbReference type="NCBI Taxonomy" id="1619025"/>
    <lineage>
        <taxon>Bacteria</taxon>
        <taxon>Candidatus Yanofskyibacteriota</taxon>
    </lineage>
</organism>
<comment type="caution">
    <text evidence="2">The sequence shown here is derived from an EMBL/GenBank/DDBJ whole genome shotgun (WGS) entry which is preliminary data.</text>
</comment>
<proteinExistence type="predicted"/>
<keyword evidence="1" id="KW-0175">Coiled coil</keyword>
<name>A0A0G1KF36_9BACT</name>
<dbReference type="AlphaFoldDB" id="A0A0G1KF36"/>
<protein>
    <recommendedName>
        <fullName evidence="4">Antitoxin</fullName>
    </recommendedName>
</protein>
<reference evidence="2 3" key="1">
    <citation type="journal article" date="2015" name="Nature">
        <title>rRNA introns, odd ribosomes, and small enigmatic genomes across a large radiation of phyla.</title>
        <authorList>
            <person name="Brown C.T."/>
            <person name="Hug L.A."/>
            <person name="Thomas B.C."/>
            <person name="Sharon I."/>
            <person name="Castelle C.J."/>
            <person name="Singh A."/>
            <person name="Wilkins M.J."/>
            <person name="Williams K.H."/>
            <person name="Banfield J.F."/>
        </authorList>
    </citation>
    <scope>NUCLEOTIDE SEQUENCE [LARGE SCALE GENOMIC DNA]</scope>
</reference>
<evidence type="ECO:0000313" key="2">
    <source>
        <dbReference type="EMBL" id="KKT82366.1"/>
    </source>
</evidence>
<dbReference type="EMBL" id="LCJR01000008">
    <property type="protein sequence ID" value="KKT82366.1"/>
    <property type="molecule type" value="Genomic_DNA"/>
</dbReference>
<sequence>MDISELKNLIKKSASVLVLDNGDPSMVIIDYKTYRDLVSEKEERDIKINSSTSNGATNEQMHHLGNGIHAKETELLEKLNREISALKNQIETEERGLSGTAGID</sequence>
<evidence type="ECO:0008006" key="4">
    <source>
        <dbReference type="Google" id="ProtNLM"/>
    </source>
</evidence>
<dbReference type="Proteomes" id="UP000034032">
    <property type="component" value="Unassembled WGS sequence"/>
</dbReference>
<evidence type="ECO:0000313" key="3">
    <source>
        <dbReference type="Proteomes" id="UP000034032"/>
    </source>
</evidence>
<gene>
    <name evidence="2" type="ORF">UW79_C0008G0030</name>
</gene>
<accession>A0A0G1KF36</accession>